<dbReference type="KEGG" id="vg:17699651"/>
<dbReference type="EMBL" id="AB854109">
    <property type="protein sequence ID" value="BAN92335.1"/>
    <property type="molecule type" value="Genomic_DNA"/>
</dbReference>
<protein>
    <recommendedName>
        <fullName evidence="1">dATP/dGTP diphosphohydrolase N-terminal domain-containing protein</fullName>
    </recommendedName>
</protein>
<feature type="domain" description="dATP/dGTP diphosphohydrolase N-terminal" evidence="1">
    <location>
        <begin position="73"/>
        <end position="172"/>
    </location>
</feature>
<dbReference type="RefSeq" id="YP_008853912.1">
    <property type="nucleotide sequence ID" value="NC_022917.1"/>
</dbReference>
<name>U3TJZ2_9CAUD</name>
<evidence type="ECO:0000313" key="3">
    <source>
        <dbReference type="Proteomes" id="UP000016888"/>
    </source>
</evidence>
<organism evidence="2 3">
    <name type="scientific">Ralstonia phage RSB3</name>
    <dbReference type="NCBI Taxonomy" id="1402875"/>
    <lineage>
        <taxon>Viruses</taxon>
        <taxon>Duplodnaviria</taxon>
        <taxon>Heunggongvirae</taxon>
        <taxon>Uroviricota</taxon>
        <taxon>Caudoviricetes</taxon>
        <taxon>Autographivirales</taxon>
        <taxon>Autoscriptoviridae</taxon>
        <taxon>Jiaoyazivirus</taxon>
        <taxon>Jiaoyazivirus RSB3</taxon>
    </lineage>
</organism>
<evidence type="ECO:0000259" key="1">
    <source>
        <dbReference type="Pfam" id="PF18909"/>
    </source>
</evidence>
<accession>U3TJZ2</accession>
<dbReference type="GeneID" id="17699651"/>
<dbReference type="InterPro" id="IPR044038">
    <property type="entry name" value="dATP/dGTP_diPOhydrolase_N"/>
</dbReference>
<dbReference type="OrthoDB" id="10560at10239"/>
<keyword evidence="3" id="KW-1185">Reference proteome</keyword>
<reference evidence="2 3" key="1">
    <citation type="submission" date="2013-09" db="EMBL/GenBank/DDBJ databases">
        <title>Genomic characterization of Ralstonia solanacearum phage phiRSB3.</title>
        <authorList>
            <person name="Kawasaki T."/>
            <person name="Matsunami M."/>
            <person name="Fujie M."/>
            <person name="Yamada T."/>
        </authorList>
    </citation>
    <scope>NUCLEOTIDE SEQUENCE [LARGE SCALE GENOMIC DNA]</scope>
</reference>
<dbReference type="Pfam" id="PF18909">
    <property type="entry name" value="dGTP_diPhyd_N"/>
    <property type="match status" value="1"/>
</dbReference>
<sequence>MITFLVGERVYHEVFKVYGEVLNPDYRSTAYLGEPSVLVRTEKDPRIQVCWYKKNIKLAALQNAAAPKEDLHQAGKKDDSGKVRIDLILNDMPRALLAVAEVATFGAKKYTEGGWLTVPEGPKRYRAALQRHTLAENIDEAGYDPETKLRHAAHTAWNALARLELLIREDEQKSCA</sequence>
<dbReference type="Proteomes" id="UP000016888">
    <property type="component" value="Segment"/>
</dbReference>
<proteinExistence type="predicted"/>
<evidence type="ECO:0000313" key="2">
    <source>
        <dbReference type="EMBL" id="BAN92335.1"/>
    </source>
</evidence>